<dbReference type="Gene3D" id="3.40.630.30">
    <property type="match status" value="1"/>
</dbReference>
<comment type="caution">
    <text evidence="2">The sequence shown here is derived from an EMBL/GenBank/DDBJ whole genome shotgun (WGS) entry which is preliminary data.</text>
</comment>
<accession>A0A9D1LQ52</accession>
<dbReference type="InterPro" id="IPR000182">
    <property type="entry name" value="GNAT_dom"/>
</dbReference>
<protein>
    <submittedName>
        <fullName evidence="2">GNAT family N-acetyltransferase</fullName>
    </submittedName>
</protein>
<dbReference type="GO" id="GO:0016747">
    <property type="term" value="F:acyltransferase activity, transferring groups other than amino-acyl groups"/>
    <property type="evidence" value="ECO:0007669"/>
    <property type="project" value="InterPro"/>
</dbReference>
<dbReference type="PROSITE" id="PS51186">
    <property type="entry name" value="GNAT"/>
    <property type="match status" value="1"/>
</dbReference>
<dbReference type="EMBL" id="DVNK01000014">
    <property type="protein sequence ID" value="HIU45999.1"/>
    <property type="molecule type" value="Genomic_DNA"/>
</dbReference>
<sequence>MKPEIMEVELNDAVCARLIELSQAWADEDSSYGYVANTRADIEGHRIFVAREQGEIIGYLLSSMRVAHNINSIIPDGTEYFEVDELYVAAEHRGSGVGAALFECAQSAASQVAEYMMLGTASKNWRAVLHFYIDRMGMDYWSARLFKRLRRDGVNAPAEQR</sequence>
<dbReference type="Pfam" id="PF00583">
    <property type="entry name" value="Acetyltransf_1"/>
    <property type="match status" value="1"/>
</dbReference>
<evidence type="ECO:0000313" key="3">
    <source>
        <dbReference type="Proteomes" id="UP000824123"/>
    </source>
</evidence>
<feature type="domain" description="N-acetyltransferase" evidence="1">
    <location>
        <begin position="3"/>
        <end position="161"/>
    </location>
</feature>
<dbReference type="AlphaFoldDB" id="A0A9D1LQ52"/>
<organism evidence="2 3">
    <name type="scientific">Candidatus Fimadaptatus faecigallinarum</name>
    <dbReference type="NCBI Taxonomy" id="2840814"/>
    <lineage>
        <taxon>Bacteria</taxon>
        <taxon>Bacillati</taxon>
        <taxon>Bacillota</taxon>
        <taxon>Clostridia</taxon>
        <taxon>Eubacteriales</taxon>
        <taxon>Candidatus Fimadaptatus</taxon>
    </lineage>
</organism>
<evidence type="ECO:0000313" key="2">
    <source>
        <dbReference type="EMBL" id="HIU45999.1"/>
    </source>
</evidence>
<reference evidence="2" key="1">
    <citation type="submission" date="2020-10" db="EMBL/GenBank/DDBJ databases">
        <authorList>
            <person name="Gilroy R."/>
        </authorList>
    </citation>
    <scope>NUCLEOTIDE SEQUENCE</scope>
    <source>
        <strain evidence="2">ChiSxjej2B14-8506</strain>
    </source>
</reference>
<dbReference type="SUPFAM" id="SSF55729">
    <property type="entry name" value="Acyl-CoA N-acyltransferases (Nat)"/>
    <property type="match status" value="1"/>
</dbReference>
<dbReference type="CDD" id="cd04301">
    <property type="entry name" value="NAT_SF"/>
    <property type="match status" value="1"/>
</dbReference>
<proteinExistence type="predicted"/>
<dbReference type="Proteomes" id="UP000824123">
    <property type="component" value="Unassembled WGS sequence"/>
</dbReference>
<evidence type="ECO:0000259" key="1">
    <source>
        <dbReference type="PROSITE" id="PS51186"/>
    </source>
</evidence>
<dbReference type="InterPro" id="IPR016181">
    <property type="entry name" value="Acyl_CoA_acyltransferase"/>
</dbReference>
<reference evidence="2" key="2">
    <citation type="journal article" date="2021" name="PeerJ">
        <title>Extensive microbial diversity within the chicken gut microbiome revealed by metagenomics and culture.</title>
        <authorList>
            <person name="Gilroy R."/>
            <person name="Ravi A."/>
            <person name="Getino M."/>
            <person name="Pursley I."/>
            <person name="Horton D.L."/>
            <person name="Alikhan N.F."/>
            <person name="Baker D."/>
            <person name="Gharbi K."/>
            <person name="Hall N."/>
            <person name="Watson M."/>
            <person name="Adriaenssens E.M."/>
            <person name="Foster-Nyarko E."/>
            <person name="Jarju S."/>
            <person name="Secka A."/>
            <person name="Antonio M."/>
            <person name="Oren A."/>
            <person name="Chaudhuri R.R."/>
            <person name="La Ragione R."/>
            <person name="Hildebrand F."/>
            <person name="Pallen M.J."/>
        </authorList>
    </citation>
    <scope>NUCLEOTIDE SEQUENCE</scope>
    <source>
        <strain evidence="2">ChiSxjej2B14-8506</strain>
    </source>
</reference>
<gene>
    <name evidence="2" type="ORF">IAC59_01910</name>
</gene>
<name>A0A9D1LQ52_9FIRM</name>